<dbReference type="Pfam" id="PF01556">
    <property type="entry name" value="DnaJ_C"/>
    <property type="match status" value="1"/>
</dbReference>
<dbReference type="EMBL" id="JAPKHW010000025">
    <property type="protein sequence ID" value="MCX4148927.1"/>
    <property type="molecule type" value="Genomic_DNA"/>
</dbReference>
<dbReference type="PROSITE" id="PS50076">
    <property type="entry name" value="DNAJ_2"/>
    <property type="match status" value="1"/>
</dbReference>
<dbReference type="EMBL" id="JAMXWF010000025">
    <property type="protein sequence ID" value="MDQ6410744.1"/>
    <property type="molecule type" value="Genomic_DNA"/>
</dbReference>
<dbReference type="Gene3D" id="1.10.287.110">
    <property type="entry name" value="DnaJ domain"/>
    <property type="match status" value="1"/>
</dbReference>
<dbReference type="InterPro" id="IPR036869">
    <property type="entry name" value="J_dom_sf"/>
</dbReference>
<dbReference type="Gene3D" id="2.10.230.10">
    <property type="entry name" value="Heat shock protein DnaJ, cysteine-rich domain"/>
    <property type="match status" value="1"/>
</dbReference>
<dbReference type="GO" id="GO:0042026">
    <property type="term" value="P:protein refolding"/>
    <property type="evidence" value="ECO:0007669"/>
    <property type="project" value="TreeGrafter"/>
</dbReference>
<evidence type="ECO:0000313" key="6">
    <source>
        <dbReference type="Proteomes" id="UP001209412"/>
    </source>
</evidence>
<proteinExistence type="predicted"/>
<keyword evidence="6" id="KW-1185">Reference proteome</keyword>
<evidence type="ECO:0000259" key="3">
    <source>
        <dbReference type="PROSITE" id="PS50076"/>
    </source>
</evidence>
<sequence length="348" mass="37345">MSLDEYYRRLKLPGTASSADVKRAYRRLRAKYHPDRNKGSESTVEPVFKRIQEAFEILTGKREPPVSSPVAAPTERRDKPAHSREHRSPPPMRGANCLIELFVPLEAAIHGGEVEASYSVKGPCHPCQERGAECASCNGSGLSASGTHCVACGGTGRPSASDRCQACLGTGIRTGRKSEVVKVPAGVWDGQRLVVEGGGHPGPNGGPPGDAIFSVVIVCSAAFRRDGLNLASEIQVDFVTATLGGNFEAQILGRAHQMTIPPNAQQGSAIRLRGHGLTDRNGSRGDLTLQLVLAMPAAALHLTDDERQRLREMFADAGRRAMQAIPAHSQSSWRFAASNIFEQSNHET</sequence>
<evidence type="ECO:0000256" key="1">
    <source>
        <dbReference type="ARBA" id="ARBA00023186"/>
    </source>
</evidence>
<gene>
    <name evidence="5" type="ORF">NIE36_26575</name>
    <name evidence="4" type="ORF">OSB80_26655</name>
</gene>
<dbReference type="InterPro" id="IPR008971">
    <property type="entry name" value="HSP40/DnaJ_pept-bd"/>
</dbReference>
<protein>
    <submittedName>
        <fullName evidence="5">DnaJ domain-containing protein</fullName>
    </submittedName>
</protein>
<feature type="compositionally biased region" description="Basic and acidic residues" evidence="2">
    <location>
        <begin position="74"/>
        <end position="88"/>
    </location>
</feature>
<dbReference type="Gene3D" id="2.60.260.20">
    <property type="entry name" value="Urease metallochaperone UreE, N-terminal domain"/>
    <property type="match status" value="2"/>
</dbReference>
<dbReference type="SUPFAM" id="SSF49493">
    <property type="entry name" value="HSP40/DnaJ peptide-binding domain"/>
    <property type="match status" value="2"/>
</dbReference>
<dbReference type="InterPro" id="IPR001623">
    <property type="entry name" value="DnaJ_domain"/>
</dbReference>
<keyword evidence="1" id="KW-0143">Chaperone</keyword>
<organism evidence="5 7">
    <name type="scientific">Paraburkholderia madseniana</name>
    <dbReference type="NCBI Taxonomy" id="2599607"/>
    <lineage>
        <taxon>Bacteria</taxon>
        <taxon>Pseudomonadati</taxon>
        <taxon>Pseudomonadota</taxon>
        <taxon>Betaproteobacteria</taxon>
        <taxon>Burkholderiales</taxon>
        <taxon>Burkholderiaceae</taxon>
        <taxon>Paraburkholderia</taxon>
    </lineage>
</organism>
<feature type="domain" description="J" evidence="3">
    <location>
        <begin position="5"/>
        <end position="63"/>
    </location>
</feature>
<dbReference type="RefSeq" id="WP_266259900.1">
    <property type="nucleotide sequence ID" value="NZ_JAMXWF010000025.1"/>
</dbReference>
<feature type="region of interest" description="Disordered" evidence="2">
    <location>
        <begin position="59"/>
        <end position="92"/>
    </location>
</feature>
<evidence type="ECO:0000313" key="7">
    <source>
        <dbReference type="Proteomes" id="UP001242288"/>
    </source>
</evidence>
<evidence type="ECO:0000313" key="5">
    <source>
        <dbReference type="EMBL" id="MDQ6410744.1"/>
    </source>
</evidence>
<dbReference type="PANTHER" id="PTHR43096:SF52">
    <property type="entry name" value="DNAJ HOMOLOG 1, MITOCHONDRIAL-RELATED"/>
    <property type="match status" value="1"/>
</dbReference>
<dbReference type="GO" id="GO:0051082">
    <property type="term" value="F:unfolded protein binding"/>
    <property type="evidence" value="ECO:0007669"/>
    <property type="project" value="InterPro"/>
</dbReference>
<comment type="caution">
    <text evidence="5">The sequence shown here is derived from an EMBL/GenBank/DDBJ whole genome shotgun (WGS) entry which is preliminary data.</text>
</comment>
<dbReference type="PANTHER" id="PTHR43096">
    <property type="entry name" value="DNAJ HOMOLOG 1, MITOCHONDRIAL-RELATED"/>
    <property type="match status" value="1"/>
</dbReference>
<dbReference type="GO" id="GO:0005737">
    <property type="term" value="C:cytoplasm"/>
    <property type="evidence" value="ECO:0007669"/>
    <property type="project" value="TreeGrafter"/>
</dbReference>
<reference evidence="5" key="1">
    <citation type="submission" date="2022-06" db="EMBL/GenBank/DDBJ databases">
        <title>PHB producers.</title>
        <authorList>
            <person name="Besaury L."/>
        </authorList>
    </citation>
    <scope>NUCLEOTIDE SEQUENCE</scope>
    <source>
        <strain evidence="5 6">SEWS6</strain>
    </source>
</reference>
<dbReference type="PRINTS" id="PR00625">
    <property type="entry name" value="JDOMAIN"/>
</dbReference>
<evidence type="ECO:0000256" key="2">
    <source>
        <dbReference type="SAM" id="MobiDB-lite"/>
    </source>
</evidence>
<name>A0AAP5BIE2_9BURK</name>
<dbReference type="SUPFAM" id="SSF46565">
    <property type="entry name" value="Chaperone J-domain"/>
    <property type="match status" value="1"/>
</dbReference>
<dbReference type="Proteomes" id="UP001242288">
    <property type="component" value="Unassembled WGS sequence"/>
</dbReference>
<dbReference type="CDD" id="cd06257">
    <property type="entry name" value="DnaJ"/>
    <property type="match status" value="1"/>
</dbReference>
<accession>A0AAP5BIE2</accession>
<dbReference type="Proteomes" id="UP001209412">
    <property type="component" value="Unassembled WGS sequence"/>
</dbReference>
<dbReference type="AlphaFoldDB" id="A0AAP5BIE2"/>
<dbReference type="Pfam" id="PF00226">
    <property type="entry name" value="DnaJ"/>
    <property type="match status" value="1"/>
</dbReference>
<dbReference type="InterPro" id="IPR002939">
    <property type="entry name" value="DnaJ_C"/>
</dbReference>
<evidence type="ECO:0000313" key="4">
    <source>
        <dbReference type="EMBL" id="MCX4148927.1"/>
    </source>
</evidence>
<dbReference type="SMART" id="SM00271">
    <property type="entry name" value="DnaJ"/>
    <property type="match status" value="1"/>
</dbReference>